<sequence length="222" mass="24369">MQFGVIVFPGSNCDRDMVYVLRDVLNCPTRLIWHQETTLDDVDVVVLPGGFSYGDYLRCGAIARFSPIMAAIVEHANLGKPVLGICNGFQVLTEVGLLPGALTRNEGLHFICDRQPLEVANNQTAFTHLYAEKQHITIPIAHGEGRYQANEKTLAELRANQQVLFRYAGENPNGSLDNIAGICNRQRNVMGMMPHPERASDPMLGGTDGLALFKGMLTANLC</sequence>
<dbReference type="Pfam" id="PF13507">
    <property type="entry name" value="GATase_5"/>
    <property type="match status" value="1"/>
</dbReference>
<dbReference type="PIRSF" id="PIRSF001586">
    <property type="entry name" value="FGAM_synth_I"/>
    <property type="match status" value="1"/>
</dbReference>
<dbReference type="HAMAP" id="MF_00421">
    <property type="entry name" value="PurQ"/>
    <property type="match status" value="1"/>
</dbReference>
<dbReference type="SMART" id="SM01211">
    <property type="entry name" value="GATase_5"/>
    <property type="match status" value="1"/>
</dbReference>
<dbReference type="PROSITE" id="PS51273">
    <property type="entry name" value="GATASE_TYPE_1"/>
    <property type="match status" value="1"/>
</dbReference>
<keyword evidence="4 8" id="KW-0658">Purine biosynthesis</keyword>
<dbReference type="PANTHER" id="PTHR47552">
    <property type="entry name" value="PHOSPHORIBOSYLFORMYLGLYCINAMIDINE SYNTHASE SUBUNIT PURQ"/>
    <property type="match status" value="1"/>
</dbReference>
<dbReference type="RefSeq" id="WP_283759465.1">
    <property type="nucleotide sequence ID" value="NZ_JAQOSQ010000020.1"/>
</dbReference>
<protein>
    <recommendedName>
        <fullName evidence="8">Phosphoribosylformylglycinamidine synthase subunit PurQ</fullName>
        <shortName evidence="8">FGAM synthase</shortName>
        <ecNumber evidence="8">6.3.5.3</ecNumber>
    </recommendedName>
    <alternativeName>
        <fullName evidence="8">Formylglycinamide ribonucleotide amidotransferase subunit I</fullName>
        <shortName evidence="8">FGAR amidotransferase I</shortName>
        <shortName evidence="8">FGAR-AT I</shortName>
    </alternativeName>
    <alternativeName>
        <fullName evidence="8">Glutaminase PurQ</fullName>
        <ecNumber evidence="8">3.5.1.2</ecNumber>
    </alternativeName>
    <alternativeName>
        <fullName evidence="8">Phosphoribosylformylglycinamidine synthase subunit I</fullName>
    </alternativeName>
</protein>
<comment type="subcellular location">
    <subcellularLocation>
        <location evidence="8">Cytoplasm</location>
    </subcellularLocation>
</comment>
<gene>
    <name evidence="8 9" type="primary">purQ</name>
    <name evidence="9" type="ORF">PMH09_16600</name>
</gene>
<keyword evidence="10" id="KW-1185">Reference proteome</keyword>
<dbReference type="InterPro" id="IPR010075">
    <property type="entry name" value="PRibForGlyAmidine_synth_PurQ"/>
</dbReference>
<keyword evidence="3 8" id="KW-0547">Nucleotide-binding</keyword>
<keyword evidence="7 8" id="KW-0315">Glutamine amidotransferase</keyword>
<keyword evidence="5 8" id="KW-0378">Hydrolase</keyword>
<comment type="subunit">
    <text evidence="8">Part of the FGAM synthase complex composed of 1 PurL, 1 PurQ and 2 PurS subunits.</text>
</comment>
<comment type="pathway">
    <text evidence="8">Purine metabolism; IMP biosynthesis via de novo pathway; 5-amino-1-(5-phospho-D-ribosyl)imidazole from N(2)-formyl-N(1)-(5-phospho-D-ribosyl)glycinamide: step 1/2.</text>
</comment>
<feature type="active site" description="Nucleophile" evidence="8">
    <location>
        <position position="86"/>
    </location>
</feature>
<comment type="catalytic activity">
    <reaction evidence="8">
        <text>N(2)-formyl-N(1)-(5-phospho-beta-D-ribosyl)glycinamide + L-glutamine + ATP + H2O = 2-formamido-N(1)-(5-O-phospho-beta-D-ribosyl)acetamidine + L-glutamate + ADP + phosphate + H(+)</text>
        <dbReference type="Rhea" id="RHEA:17129"/>
        <dbReference type="ChEBI" id="CHEBI:15377"/>
        <dbReference type="ChEBI" id="CHEBI:15378"/>
        <dbReference type="ChEBI" id="CHEBI:29985"/>
        <dbReference type="ChEBI" id="CHEBI:30616"/>
        <dbReference type="ChEBI" id="CHEBI:43474"/>
        <dbReference type="ChEBI" id="CHEBI:58359"/>
        <dbReference type="ChEBI" id="CHEBI:147286"/>
        <dbReference type="ChEBI" id="CHEBI:147287"/>
        <dbReference type="ChEBI" id="CHEBI:456216"/>
        <dbReference type="EC" id="6.3.5.3"/>
    </reaction>
</comment>
<comment type="caution">
    <text evidence="9">The sequence shown here is derived from an EMBL/GenBank/DDBJ whole genome shotgun (WGS) entry which is preliminary data.</text>
</comment>
<keyword evidence="1 8" id="KW-0963">Cytoplasm</keyword>
<keyword evidence="2 8" id="KW-0436">Ligase</keyword>
<evidence type="ECO:0000256" key="4">
    <source>
        <dbReference type="ARBA" id="ARBA00022755"/>
    </source>
</evidence>
<feature type="active site" evidence="8">
    <location>
        <position position="195"/>
    </location>
</feature>
<dbReference type="EC" id="6.3.5.3" evidence="8"/>
<comment type="catalytic activity">
    <reaction evidence="8">
        <text>L-glutamine + H2O = L-glutamate + NH4(+)</text>
        <dbReference type="Rhea" id="RHEA:15889"/>
        <dbReference type="ChEBI" id="CHEBI:15377"/>
        <dbReference type="ChEBI" id="CHEBI:28938"/>
        <dbReference type="ChEBI" id="CHEBI:29985"/>
        <dbReference type="ChEBI" id="CHEBI:58359"/>
        <dbReference type="EC" id="3.5.1.2"/>
    </reaction>
</comment>
<comment type="function">
    <text evidence="8">Part of the phosphoribosylformylglycinamidine synthase complex involved in the purines biosynthetic pathway. Catalyzes the ATP-dependent conversion of formylglycinamide ribonucleotide (FGAR) and glutamine to yield formylglycinamidine ribonucleotide (FGAM) and glutamate. The FGAM synthase complex is composed of three subunits. PurQ produces an ammonia molecule by converting glutamine to glutamate. PurL transfers the ammonia molecule to FGAR to form FGAM in an ATP-dependent manner. PurS interacts with PurQ and PurL and is thought to assist in the transfer of the ammonia molecule from PurQ to PurL.</text>
</comment>
<dbReference type="EMBL" id="JAQOSQ010000020">
    <property type="protein sequence ID" value="MDJ1184810.1"/>
    <property type="molecule type" value="Genomic_DNA"/>
</dbReference>
<dbReference type="PANTHER" id="PTHR47552:SF1">
    <property type="entry name" value="PHOSPHORIBOSYLFORMYLGLYCINAMIDINE SYNTHASE SUBUNIT PURQ"/>
    <property type="match status" value="1"/>
</dbReference>
<name>A0ABT7C030_9CYAN</name>
<evidence type="ECO:0000256" key="7">
    <source>
        <dbReference type="ARBA" id="ARBA00022962"/>
    </source>
</evidence>
<dbReference type="Proteomes" id="UP001232992">
    <property type="component" value="Unassembled WGS sequence"/>
</dbReference>
<proteinExistence type="inferred from homology"/>
<dbReference type="CDD" id="cd01740">
    <property type="entry name" value="GATase1_FGAR_AT"/>
    <property type="match status" value="1"/>
</dbReference>
<keyword evidence="6 8" id="KW-0067">ATP-binding</keyword>
<evidence type="ECO:0000256" key="8">
    <source>
        <dbReference type="HAMAP-Rule" id="MF_00421"/>
    </source>
</evidence>
<dbReference type="InterPro" id="IPR029062">
    <property type="entry name" value="Class_I_gatase-like"/>
</dbReference>
<evidence type="ECO:0000256" key="6">
    <source>
        <dbReference type="ARBA" id="ARBA00022840"/>
    </source>
</evidence>
<evidence type="ECO:0000313" key="9">
    <source>
        <dbReference type="EMBL" id="MDJ1184810.1"/>
    </source>
</evidence>
<dbReference type="Gene3D" id="3.40.50.880">
    <property type="match status" value="1"/>
</dbReference>
<feature type="active site" evidence="8">
    <location>
        <position position="197"/>
    </location>
</feature>
<dbReference type="EC" id="3.5.1.2" evidence="8"/>
<evidence type="ECO:0000256" key="3">
    <source>
        <dbReference type="ARBA" id="ARBA00022741"/>
    </source>
</evidence>
<organism evidence="9 10">
    <name type="scientific">Roseofilum casamattae BLCC-M143</name>
    <dbReference type="NCBI Taxonomy" id="3022442"/>
    <lineage>
        <taxon>Bacteria</taxon>
        <taxon>Bacillati</taxon>
        <taxon>Cyanobacteriota</taxon>
        <taxon>Cyanophyceae</taxon>
        <taxon>Desertifilales</taxon>
        <taxon>Desertifilaceae</taxon>
        <taxon>Roseofilum</taxon>
        <taxon>Roseofilum casamattae</taxon>
    </lineage>
</organism>
<dbReference type="SUPFAM" id="SSF52317">
    <property type="entry name" value="Class I glutamine amidotransferase-like"/>
    <property type="match status" value="1"/>
</dbReference>
<dbReference type="NCBIfam" id="TIGR01737">
    <property type="entry name" value="FGAM_synth_I"/>
    <property type="match status" value="1"/>
</dbReference>
<reference evidence="9 10" key="1">
    <citation type="submission" date="2023-01" db="EMBL/GenBank/DDBJ databases">
        <title>Novel diversity within Roseofilum (Cyanobacteria; Desertifilaceae) from marine benthic mats with descriptions of four novel species.</title>
        <authorList>
            <person name="Wang Y."/>
            <person name="Berthold D.E."/>
            <person name="Hu J."/>
            <person name="Lefler F.W."/>
            <person name="Laughinghouse H.D. IV."/>
        </authorList>
    </citation>
    <scope>NUCLEOTIDE SEQUENCE [LARGE SCALE GENOMIC DNA]</scope>
    <source>
        <strain evidence="9 10">BLCC-M143</strain>
    </source>
</reference>
<evidence type="ECO:0000313" key="10">
    <source>
        <dbReference type="Proteomes" id="UP001232992"/>
    </source>
</evidence>
<evidence type="ECO:0000256" key="2">
    <source>
        <dbReference type="ARBA" id="ARBA00022598"/>
    </source>
</evidence>
<dbReference type="NCBIfam" id="NF002957">
    <property type="entry name" value="PRK03619.1"/>
    <property type="match status" value="1"/>
</dbReference>
<evidence type="ECO:0000256" key="1">
    <source>
        <dbReference type="ARBA" id="ARBA00022490"/>
    </source>
</evidence>
<accession>A0ABT7C030</accession>
<evidence type="ECO:0000256" key="5">
    <source>
        <dbReference type="ARBA" id="ARBA00022801"/>
    </source>
</evidence>